<dbReference type="GO" id="GO:0045202">
    <property type="term" value="C:synapse"/>
    <property type="evidence" value="ECO:0007669"/>
    <property type="project" value="TreeGrafter"/>
</dbReference>
<dbReference type="Pfam" id="PF00622">
    <property type="entry name" value="SPRY"/>
    <property type="match status" value="1"/>
</dbReference>
<dbReference type="PANTHER" id="PTHR12245">
    <property type="entry name" value="SPRY DOMAIN CONTAINING SOCS BOX PROTEIN"/>
    <property type="match status" value="1"/>
</dbReference>
<protein>
    <recommendedName>
        <fullName evidence="1">B30.2/SPRY domain-containing protein</fullName>
    </recommendedName>
</protein>
<dbReference type="Proteomes" id="UP000708208">
    <property type="component" value="Unassembled WGS sequence"/>
</dbReference>
<comment type="caution">
    <text evidence="2">The sequence shown here is derived from an EMBL/GenBank/DDBJ whole genome shotgun (WGS) entry which is preliminary data.</text>
</comment>
<dbReference type="PROSITE" id="PS50188">
    <property type="entry name" value="B302_SPRY"/>
    <property type="match status" value="1"/>
</dbReference>
<dbReference type="OrthoDB" id="2398163at2759"/>
<proteinExistence type="predicted"/>
<dbReference type="SMART" id="SM00449">
    <property type="entry name" value="SPRY"/>
    <property type="match status" value="1"/>
</dbReference>
<evidence type="ECO:0000259" key="1">
    <source>
        <dbReference type="PROSITE" id="PS50188"/>
    </source>
</evidence>
<sequence length="244" mass="27292">PITHILSLFPVKLSTSTKSAWFNVLSEENISVWRHNCLRKAPQELLESDVLQLCTTYKSKLRALIHSWNPHDCSPNGTVRGVTFTRSQTPQTTDGCRARIGFREGRHVWQVSFMDPLGSCAIVGVATRSTVLSKPGYGPLIGSDRHSWGWNLQGNLLFHKGESFRYYPGDPKIKYKVGDILHCLLDCEDRTLSFKKNGQFLGIAFTDLPVPKKELFPAISTVYGGSRVSLVYLGTIPDSLARKL</sequence>
<dbReference type="PANTHER" id="PTHR12245:SF7">
    <property type="entry name" value="F-BOX_SPRY DOMAIN-CONTAINING PROTEIN 1"/>
    <property type="match status" value="1"/>
</dbReference>
<dbReference type="AlphaFoldDB" id="A0A8J2M7R2"/>
<gene>
    <name evidence="2" type="ORF">AFUS01_LOCUS44052</name>
</gene>
<dbReference type="GO" id="GO:0043161">
    <property type="term" value="P:proteasome-mediated ubiquitin-dependent protein catabolic process"/>
    <property type="evidence" value="ECO:0007669"/>
    <property type="project" value="TreeGrafter"/>
</dbReference>
<feature type="non-terminal residue" evidence="2">
    <location>
        <position position="1"/>
    </location>
</feature>
<dbReference type="GO" id="GO:0019005">
    <property type="term" value="C:SCF ubiquitin ligase complex"/>
    <property type="evidence" value="ECO:0007669"/>
    <property type="project" value="TreeGrafter"/>
</dbReference>
<keyword evidence="3" id="KW-1185">Reference proteome</keyword>
<dbReference type="GO" id="GO:0060386">
    <property type="term" value="P:synapse assembly involved in innervation"/>
    <property type="evidence" value="ECO:0007669"/>
    <property type="project" value="TreeGrafter"/>
</dbReference>
<accession>A0A8J2M7R2</accession>
<organism evidence="2 3">
    <name type="scientific">Allacma fusca</name>
    <dbReference type="NCBI Taxonomy" id="39272"/>
    <lineage>
        <taxon>Eukaryota</taxon>
        <taxon>Metazoa</taxon>
        <taxon>Ecdysozoa</taxon>
        <taxon>Arthropoda</taxon>
        <taxon>Hexapoda</taxon>
        <taxon>Collembola</taxon>
        <taxon>Symphypleona</taxon>
        <taxon>Sminthuridae</taxon>
        <taxon>Allacma</taxon>
    </lineage>
</organism>
<name>A0A8J2M7R2_9HEXA</name>
<evidence type="ECO:0000313" key="3">
    <source>
        <dbReference type="Proteomes" id="UP000708208"/>
    </source>
</evidence>
<dbReference type="InterPro" id="IPR003877">
    <property type="entry name" value="SPRY_dom"/>
</dbReference>
<dbReference type="InterPro" id="IPR001870">
    <property type="entry name" value="B30.2/SPRY"/>
</dbReference>
<feature type="domain" description="B30.2/SPRY" evidence="1">
    <location>
        <begin position="46"/>
        <end position="238"/>
    </location>
</feature>
<evidence type="ECO:0000313" key="2">
    <source>
        <dbReference type="EMBL" id="CAG7834561.1"/>
    </source>
</evidence>
<dbReference type="EMBL" id="CAJVCH010570285">
    <property type="protein sequence ID" value="CAG7834561.1"/>
    <property type="molecule type" value="Genomic_DNA"/>
</dbReference>
<reference evidence="2" key="1">
    <citation type="submission" date="2021-06" db="EMBL/GenBank/DDBJ databases">
        <authorList>
            <person name="Hodson N. C."/>
            <person name="Mongue J. A."/>
            <person name="Jaron S. K."/>
        </authorList>
    </citation>
    <scope>NUCLEOTIDE SEQUENCE</scope>
</reference>
<dbReference type="InterPro" id="IPR050672">
    <property type="entry name" value="FBXO45-Fsn/SPSB_families"/>
</dbReference>